<dbReference type="PANTHER" id="PTHR44845:SF4">
    <property type="entry name" value="NONRIBOSOMAL PEPTIDE SYNTHASE INPA"/>
    <property type="match status" value="1"/>
</dbReference>
<dbReference type="InterPro" id="IPR000873">
    <property type="entry name" value="AMP-dep_synth/lig_dom"/>
</dbReference>
<dbReference type="GeneID" id="34443671"/>
<comment type="caution">
    <text evidence="4">The sequence shown here is derived from an EMBL/GenBank/DDBJ whole genome shotgun (WGS) entry which is preliminary data.</text>
</comment>
<dbReference type="InterPro" id="IPR045851">
    <property type="entry name" value="AMP-bd_C_sf"/>
</dbReference>
<accession>A0A1F8AHT9</accession>
<keyword evidence="5" id="KW-1185">Reference proteome</keyword>
<feature type="domain" description="Carrier" evidence="3">
    <location>
        <begin position="778"/>
        <end position="860"/>
    </location>
</feature>
<dbReference type="Pfam" id="PF07993">
    <property type="entry name" value="NAD_binding_4"/>
    <property type="match status" value="2"/>
</dbReference>
<dbReference type="EMBL" id="LYCR01000001">
    <property type="protein sequence ID" value="OGM51267.1"/>
    <property type="molecule type" value="Genomic_DNA"/>
</dbReference>
<keyword evidence="1" id="KW-0596">Phosphopantetheine</keyword>
<dbReference type="SUPFAM" id="SSF56801">
    <property type="entry name" value="Acetyl-CoA synthetase-like"/>
    <property type="match status" value="1"/>
</dbReference>
<dbReference type="PANTHER" id="PTHR44845">
    <property type="entry name" value="CARRIER DOMAIN-CONTAINING PROTEIN"/>
    <property type="match status" value="1"/>
</dbReference>
<evidence type="ECO:0000313" key="4">
    <source>
        <dbReference type="EMBL" id="OGM51267.1"/>
    </source>
</evidence>
<dbReference type="InterPro" id="IPR015422">
    <property type="entry name" value="PyrdxlP-dep_Trfase_small"/>
</dbReference>
<organism evidence="4 5">
    <name type="scientific">Aspergillus bombycis</name>
    <dbReference type="NCBI Taxonomy" id="109264"/>
    <lineage>
        <taxon>Eukaryota</taxon>
        <taxon>Fungi</taxon>
        <taxon>Dikarya</taxon>
        <taxon>Ascomycota</taxon>
        <taxon>Pezizomycotina</taxon>
        <taxon>Eurotiomycetes</taxon>
        <taxon>Eurotiomycetidae</taxon>
        <taxon>Eurotiales</taxon>
        <taxon>Aspergillaceae</taxon>
        <taxon>Aspergillus</taxon>
    </lineage>
</organism>
<dbReference type="InterPro" id="IPR036736">
    <property type="entry name" value="ACP-like_sf"/>
</dbReference>
<keyword evidence="2" id="KW-0597">Phosphoprotein</keyword>
<dbReference type="SUPFAM" id="SSF53383">
    <property type="entry name" value="PLP-dependent transferases"/>
    <property type="match status" value="1"/>
</dbReference>
<dbReference type="InterPro" id="IPR042099">
    <property type="entry name" value="ANL_N_sf"/>
</dbReference>
<dbReference type="InterPro" id="IPR010071">
    <property type="entry name" value="AA_adenyl_dom"/>
</dbReference>
<evidence type="ECO:0000256" key="1">
    <source>
        <dbReference type="ARBA" id="ARBA00022450"/>
    </source>
</evidence>
<dbReference type="NCBIfam" id="TIGR01733">
    <property type="entry name" value="AA-adenyl-dom"/>
    <property type="match status" value="1"/>
</dbReference>
<dbReference type="Proteomes" id="UP000179179">
    <property type="component" value="Unassembled WGS sequence"/>
</dbReference>
<dbReference type="SUPFAM" id="SSF51735">
    <property type="entry name" value="NAD(P)-binding Rossmann-fold domains"/>
    <property type="match status" value="1"/>
</dbReference>
<dbReference type="Gene3D" id="3.40.50.720">
    <property type="entry name" value="NAD(P)-binding Rossmann-like Domain"/>
    <property type="match status" value="1"/>
</dbReference>
<dbReference type="Gene3D" id="3.90.1150.10">
    <property type="entry name" value="Aspartate Aminotransferase, domain 1"/>
    <property type="match status" value="1"/>
</dbReference>
<dbReference type="Gene3D" id="3.30.300.30">
    <property type="match status" value="1"/>
</dbReference>
<evidence type="ECO:0000259" key="3">
    <source>
        <dbReference type="PROSITE" id="PS50075"/>
    </source>
</evidence>
<evidence type="ECO:0000313" key="5">
    <source>
        <dbReference type="Proteomes" id="UP000179179"/>
    </source>
</evidence>
<evidence type="ECO:0000256" key="2">
    <source>
        <dbReference type="ARBA" id="ARBA00022553"/>
    </source>
</evidence>
<dbReference type="RefSeq" id="XP_022394984.1">
    <property type="nucleotide sequence ID" value="XM_022527411.1"/>
</dbReference>
<dbReference type="InterPro" id="IPR000192">
    <property type="entry name" value="Aminotrans_V_dom"/>
</dbReference>
<dbReference type="CDD" id="cd05918">
    <property type="entry name" value="A_NRPS_SidN3_like"/>
    <property type="match status" value="1"/>
</dbReference>
<protein>
    <recommendedName>
        <fullName evidence="3">Carrier domain-containing protein</fullName>
    </recommendedName>
</protein>
<dbReference type="InterPro" id="IPR009081">
    <property type="entry name" value="PP-bd_ACP"/>
</dbReference>
<dbReference type="Pfam" id="PF00501">
    <property type="entry name" value="AMP-binding"/>
    <property type="match status" value="1"/>
</dbReference>
<dbReference type="InterPro" id="IPR036291">
    <property type="entry name" value="NAD(P)-bd_dom_sf"/>
</dbReference>
<dbReference type="InterPro" id="IPR013120">
    <property type="entry name" value="FAR_NAD-bd"/>
</dbReference>
<dbReference type="OrthoDB" id="416786at2759"/>
<proteinExistence type="predicted"/>
<dbReference type="PROSITE" id="PS50075">
    <property type="entry name" value="CARRIER"/>
    <property type="match status" value="1"/>
</dbReference>
<dbReference type="Pfam" id="PF00266">
    <property type="entry name" value="Aminotran_5"/>
    <property type="match status" value="1"/>
</dbReference>
<dbReference type="Pfam" id="PF00550">
    <property type="entry name" value="PP-binding"/>
    <property type="match status" value="1"/>
</dbReference>
<reference evidence="4 5" key="1">
    <citation type="journal article" date="2016" name="Genome Biol. Evol.">
        <title>Draft genome sequence of an aflatoxigenic Aspergillus species, A. bombycis.</title>
        <authorList>
            <person name="Moore G.G."/>
            <person name="Mack B.M."/>
            <person name="Beltz S.B."/>
            <person name="Gilbert M.K."/>
        </authorList>
    </citation>
    <scope>NUCLEOTIDE SEQUENCE [LARGE SCALE GENOMIC DNA]</scope>
    <source>
        <strain evidence="5">NRRL 26010</strain>
    </source>
</reference>
<dbReference type="Gene3D" id="3.40.50.12780">
    <property type="entry name" value="N-terminal domain of ligase-like"/>
    <property type="match status" value="1"/>
</dbReference>
<dbReference type="STRING" id="109264.A0A1F8AHT9"/>
<dbReference type="Gene3D" id="1.10.1200.10">
    <property type="entry name" value="ACP-like"/>
    <property type="match status" value="1"/>
</dbReference>
<gene>
    <name evidence="4" type="ORF">ABOM_000281</name>
</gene>
<name>A0A1F8AHT9_9EURO</name>
<dbReference type="Gene3D" id="3.40.640.10">
    <property type="entry name" value="Type I PLP-dependent aspartate aminotransferase-like (Major domain)"/>
    <property type="match status" value="1"/>
</dbReference>
<dbReference type="InterPro" id="IPR015424">
    <property type="entry name" value="PyrdxlP-dep_Trfase"/>
</dbReference>
<dbReference type="InterPro" id="IPR015421">
    <property type="entry name" value="PyrdxlP-dep_Trfase_major"/>
</dbReference>
<sequence>MFPRSPRTNLSVDEVTHALNDMGKPTPPLSQYDRDMETIPGNLPTTKAGADSKVLLTRLSQFRHSSPSAPLATSVTEQRDGILRAWAMLLHVYLVSETVAFAVIGMGSKKLACSHWPVSVAQGSTFYSDPRLTFAPFEVEKHRNQVNTAVTFVDVDVDDGIFSYIVQSSERLNRDLRLYTQHTCVPRKFASALWNTLLEIHLDLVDSASYKWNKQSISDTDKTALRSFLPHASFEQRISVHDLWSESVRTAPLAPAVESWDGALTYTELDGLAYKLAHLLLSKGVQRGDFVPFSFEKSIWMVVAMLGIVKAGAAFVAIDPSQPKARAEEIIDRVQANIILVSPSQAQTFADMGKVTLTVCAGNLTGEYYKGSHGRSLPHVRPEDPAVCIFTSGSTGKPKGIIVQQQALATRLLAEGGALGYRGARCLQFAASTWDIFITDIFATLAYQGCICVPSEEDRLFNLAEFCTNYKVTLAIMTPSLANMLTPASFPTLRTVIFSGEALRADVVARWSSQSGVSLYQGYGPAETGGCIIGRLAQRAEILGHGLKNYTCVLVDPRNHDRLVPVGAVGELLVAGPGLLQEYIHDLPKTSATIVEHPSWCSDLQIEETRFYKTGDLLRYSIDTLDGSLEFVGRADGQVKYHGQRIEVGEIEHHLSQFPNVAYCMVALLKEGYLRGHLVAVVQIDGHSGTHHSTIKLAMHKDVDRIREEINKFLLSRLPKYMIPSKLFLVSNMPFNASMKLDRAAITKWILDMRAEHTTVANQSSAAPDATQLLPHESTARAVAQLYASAVAGEDGSHRRQFEDRDFKLQSGGIDSVQIMSLSMSLKEKFGVQIPMDQMLSSKSTIRTIASIIDTSGSHQRPKAGTQEQISTESNIDLMLKSVFLSSEKLDNNSDIHHVFLTGPSGYLGIEILRQLLTQSACQIYALVRGSSENDAREYLIQKAVAATWWRGEYLSRLEIWLGDLSRPQLGLDLDRWRMLQGLDGQGIDAIIHNGAKVHYHMDYDSLRLQTPLHSFVYVSGGQQLSFNDGDDATNIQKALQGSGYARSKAMSELIVKRFADHAETKAKHVRVVKPGFIIGDAKRGIASKNDFIWRYIAASIEMGAYDKESANGWLFLADISRVSETILHCVFDLECKPVVKVLDGVQFHDIWLLLQDEFDYNIRPVLQQEWLSKLRQSVTTKQEKHVLFPLMHLFETDSQPIGVSDGPSRPSDGVKEALRANIKQLIGSGLFMLPGFLPTPPSTDEDSADDSIAPVQDTFDVKSVRRQFPALHEGIIAFNNAAGTAVYQGAIESTNDYMSSFPIEVGLDDPQSQRKTDRLMEKTAELAAFMNAAPDEVAFGQSTTMLLRILGQALRPALNSDCEMIVSNLCHEASAAAWISLAKDLGIAIKWWAPPAGEDPCLSLETLKPLLTPKTRVVACNHVSNVVGTIHPIRKIADMVHSVPGAILIVDGVAWAPHRPIDVKALDVDFYCFSWYKVFGPHIAQLYGRRSVQKRMLTGISHFFLSDFPGLDWRLRLGAPAFELEAALVAITRYLSHVGWENIIAQETVLQEVLLSYLRRHPSIFHIFGEKSSSPEKRVPVITFQVIGQSSREIMNRINRQTQFRIVSGHCWAPRPTHDVLKLDDSGLIRVSFVHYNTVEEYLIAFNVTSIIPRDRDTLIEANAKLFAPIETKPENPGMVVKCFATRKFD</sequence>
<dbReference type="SUPFAM" id="SSF47336">
    <property type="entry name" value="ACP-like"/>
    <property type="match status" value="1"/>
</dbReference>